<dbReference type="AlphaFoldDB" id="J3ADI2"/>
<feature type="compositionally biased region" description="Low complexity" evidence="1">
    <location>
        <begin position="97"/>
        <end position="129"/>
    </location>
</feature>
<keyword evidence="2" id="KW-0812">Transmembrane</keyword>
<sequence length="245" mass="24469">ELTEALTRVGGLPCSAIDIPQAAMRSYHPAAAAVPASGSGARRSGRAFLLLALGVTAGAVVSAVLLATSNLIPSASSADQTATRASASPVSTGTPPAKGAGSGSTATARASALGSEKASPSPTAVPTPAQVNAQGIPYSDDMPWPLGTCLSRTTSVVGSTSVSQVDCSQADWIVFAGGTFDPATTASSASEALTDDPQVKVTCTSTYAERYGLDLSTSYSINTLGPGDQEWEAGNRGFACVLGRL</sequence>
<accession>J3ADI2</accession>
<evidence type="ECO:0000313" key="4">
    <source>
        <dbReference type="Proteomes" id="UP000007814"/>
    </source>
</evidence>
<dbReference type="eggNOG" id="ENOG5031ICV">
    <property type="taxonomic scope" value="Bacteria"/>
</dbReference>
<feature type="non-terminal residue" evidence="3">
    <location>
        <position position="1"/>
    </location>
</feature>
<evidence type="ECO:0008006" key="5">
    <source>
        <dbReference type="Google" id="ProtNLM"/>
    </source>
</evidence>
<evidence type="ECO:0000256" key="1">
    <source>
        <dbReference type="SAM" id="MobiDB-lite"/>
    </source>
</evidence>
<name>J3ADI2_ACTNH</name>
<gene>
    <name evidence="3" type="ORF">HMPREF1129_0574</name>
</gene>
<evidence type="ECO:0000313" key="3">
    <source>
        <dbReference type="EMBL" id="EJN86068.1"/>
    </source>
</evidence>
<keyword evidence="2" id="KW-0472">Membrane</keyword>
<proteinExistence type="predicted"/>
<evidence type="ECO:0000256" key="2">
    <source>
        <dbReference type="SAM" id="Phobius"/>
    </source>
</evidence>
<reference evidence="3 4" key="1">
    <citation type="submission" date="2012-07" db="EMBL/GenBank/DDBJ databases">
        <authorList>
            <person name="Durkin A.S."/>
            <person name="McCorrison J."/>
            <person name="Torralba M."/>
            <person name="Gillis M."/>
            <person name="Methe B."/>
            <person name="Sutton G."/>
            <person name="Nelson K.E."/>
        </authorList>
    </citation>
    <scope>NUCLEOTIDE SEQUENCE [LARGE SCALE GENOMIC DNA]</scope>
    <source>
        <strain evidence="4">ATCC 12104 / DSM 43013 / CCUG 2238 / JCM 8349 / NCTC 10301 / Howell 279</strain>
    </source>
</reference>
<organism evidence="3 4">
    <name type="scientific">Actinomyces naeslundii (strain ATCC 12104 / DSM 43013 / CCUG 2238 / JCM 8349 / NCTC 10301 / Howell 279)</name>
    <dbReference type="NCBI Taxonomy" id="1115803"/>
    <lineage>
        <taxon>Bacteria</taxon>
        <taxon>Bacillati</taxon>
        <taxon>Actinomycetota</taxon>
        <taxon>Actinomycetes</taxon>
        <taxon>Actinomycetales</taxon>
        <taxon>Actinomycetaceae</taxon>
        <taxon>Actinomyces</taxon>
    </lineage>
</organism>
<comment type="caution">
    <text evidence="3">The sequence shown here is derived from an EMBL/GenBank/DDBJ whole genome shotgun (WGS) entry which is preliminary data.</text>
</comment>
<feature type="region of interest" description="Disordered" evidence="1">
    <location>
        <begin position="77"/>
        <end position="137"/>
    </location>
</feature>
<dbReference type="PATRIC" id="fig|1115803.3.peg.240"/>
<keyword evidence="2" id="KW-1133">Transmembrane helix</keyword>
<dbReference type="EMBL" id="ALJK01000020">
    <property type="protein sequence ID" value="EJN86068.1"/>
    <property type="molecule type" value="Genomic_DNA"/>
</dbReference>
<dbReference type="Proteomes" id="UP000007814">
    <property type="component" value="Unassembled WGS sequence"/>
</dbReference>
<feature type="transmembrane region" description="Helical" evidence="2">
    <location>
        <begin position="47"/>
        <end position="67"/>
    </location>
</feature>
<protein>
    <recommendedName>
        <fullName evidence="5">Septum formation-related domain-containing protein</fullName>
    </recommendedName>
</protein>
<feature type="compositionally biased region" description="Polar residues" evidence="1">
    <location>
        <begin position="77"/>
        <end position="94"/>
    </location>
</feature>